<accession>A0ABV5S5U4</accession>
<keyword evidence="3" id="KW-1185">Reference proteome</keyword>
<dbReference type="Proteomes" id="UP001589532">
    <property type="component" value="Unassembled WGS sequence"/>
</dbReference>
<dbReference type="RefSeq" id="WP_344997674.1">
    <property type="nucleotide sequence ID" value="NZ_BAAAXV010000009.1"/>
</dbReference>
<gene>
    <name evidence="2" type="ORF">ACFFSA_28465</name>
</gene>
<sequence length="290" mass="29943">MAIMLPPMLDTTLELAGLWFPNINEDEIHADAQAARVVQAGTTLAGAEADATVRGTSAVYRGESATEMQRSWQANDSNSGHLAQASSAMKVAPVALDGLGTVVTATKVAVGTIAAVGTVRLVYSALAGGPTAGLAQSLVLLAVRRAGTKVFRQAAEGSGRHLATGLRTLATRRLHEIMERLRPPGGPGGTALAGVGHGPGRMPLSTGKNAFDRSPGILQRGGRGGRGGGRGGSTEGQANLNQAEQAALEAKQKGQPYDQKAAKAAESKQNKAQKFLGTRNAQKRANNKRK</sequence>
<comment type="caution">
    <text evidence="2">The sequence shown here is derived from an EMBL/GenBank/DDBJ whole genome shotgun (WGS) entry which is preliminary data.</text>
</comment>
<protein>
    <submittedName>
        <fullName evidence="2">Uncharacterized protein</fullName>
    </submittedName>
</protein>
<organism evidence="2 3">
    <name type="scientific">Nonomuraea helvata</name>
    <dbReference type="NCBI Taxonomy" id="37484"/>
    <lineage>
        <taxon>Bacteria</taxon>
        <taxon>Bacillati</taxon>
        <taxon>Actinomycetota</taxon>
        <taxon>Actinomycetes</taxon>
        <taxon>Streptosporangiales</taxon>
        <taxon>Streptosporangiaceae</taxon>
        <taxon>Nonomuraea</taxon>
    </lineage>
</organism>
<evidence type="ECO:0000256" key="1">
    <source>
        <dbReference type="SAM" id="MobiDB-lite"/>
    </source>
</evidence>
<feature type="region of interest" description="Disordered" evidence="1">
    <location>
        <begin position="180"/>
        <end position="290"/>
    </location>
</feature>
<proteinExistence type="predicted"/>
<feature type="compositionally biased region" description="Gly residues" evidence="1">
    <location>
        <begin position="187"/>
        <end position="199"/>
    </location>
</feature>
<evidence type="ECO:0000313" key="2">
    <source>
        <dbReference type="EMBL" id="MFB9627037.1"/>
    </source>
</evidence>
<dbReference type="EMBL" id="JBHMBW010000026">
    <property type="protein sequence ID" value="MFB9627037.1"/>
    <property type="molecule type" value="Genomic_DNA"/>
</dbReference>
<feature type="compositionally biased region" description="Basic and acidic residues" evidence="1">
    <location>
        <begin position="260"/>
        <end position="269"/>
    </location>
</feature>
<reference evidence="2 3" key="1">
    <citation type="submission" date="2024-09" db="EMBL/GenBank/DDBJ databases">
        <authorList>
            <person name="Sun Q."/>
            <person name="Mori K."/>
        </authorList>
    </citation>
    <scope>NUCLEOTIDE SEQUENCE [LARGE SCALE GENOMIC DNA]</scope>
    <source>
        <strain evidence="2 3">JCM 3143</strain>
    </source>
</reference>
<evidence type="ECO:0000313" key="3">
    <source>
        <dbReference type="Proteomes" id="UP001589532"/>
    </source>
</evidence>
<name>A0ABV5S5U4_9ACTN</name>
<feature type="compositionally biased region" description="Gly residues" evidence="1">
    <location>
        <begin position="219"/>
        <end position="234"/>
    </location>
</feature>
<feature type="compositionally biased region" description="Low complexity" evidence="1">
    <location>
        <begin position="236"/>
        <end position="255"/>
    </location>
</feature>
<feature type="compositionally biased region" description="Basic residues" evidence="1">
    <location>
        <begin position="281"/>
        <end position="290"/>
    </location>
</feature>